<sequence length="71" mass="8410">MKKEEISELMYRLYIACDQAPYDTDVKELIQSAPIKMQKEFISRMIQEKLWDIHPDEEDLEAARKLTGYDG</sequence>
<organism evidence="2 3">
    <name type="scientific">Paenibacillus chitinolyticus</name>
    <dbReference type="NCBI Taxonomy" id="79263"/>
    <lineage>
        <taxon>Bacteria</taxon>
        <taxon>Bacillati</taxon>
        <taxon>Bacillota</taxon>
        <taxon>Bacilli</taxon>
        <taxon>Bacillales</taxon>
        <taxon>Paenibacillaceae</taxon>
        <taxon>Paenibacillus</taxon>
    </lineage>
</organism>
<dbReference type="GeneID" id="95377407"/>
<dbReference type="Proteomes" id="UP000288943">
    <property type="component" value="Chromosome"/>
</dbReference>
<evidence type="ECO:0000313" key="2">
    <source>
        <dbReference type="EMBL" id="QAV20134.1"/>
    </source>
</evidence>
<dbReference type="EMBL" id="CP026520">
    <property type="protein sequence ID" value="QAV20134.1"/>
    <property type="molecule type" value="Genomic_DNA"/>
</dbReference>
<reference evidence="1 4" key="2">
    <citation type="submission" date="2022-05" db="EMBL/GenBank/DDBJ databases">
        <title>Genome Sequencing of Bee-Associated Microbes.</title>
        <authorList>
            <person name="Dunlap C."/>
        </authorList>
    </citation>
    <scope>NUCLEOTIDE SEQUENCE [LARGE SCALE GENOMIC DNA]</scope>
    <source>
        <strain evidence="1 4">NRRL B-23120</strain>
    </source>
</reference>
<reference evidence="2 3" key="1">
    <citation type="submission" date="2018-01" db="EMBL/GenBank/DDBJ databases">
        <title>The whole genome sequencing and assembly of Paenibacillus chitinolyticus KCCM 41400 strain.</title>
        <authorList>
            <person name="Kim J.-Y."/>
            <person name="Park M.-K."/>
            <person name="Lee Y.-J."/>
            <person name="Yi H."/>
            <person name="Bahn Y.-S."/>
            <person name="Kim J.F."/>
            <person name="Lee D.-W."/>
        </authorList>
    </citation>
    <scope>NUCLEOTIDE SEQUENCE [LARGE SCALE GENOMIC DNA]</scope>
    <source>
        <strain evidence="2 3">KCCM 41400</strain>
    </source>
</reference>
<proteinExistence type="predicted"/>
<keyword evidence="4" id="KW-1185">Reference proteome</keyword>
<evidence type="ECO:0000313" key="1">
    <source>
        <dbReference type="EMBL" id="MCY9599690.1"/>
    </source>
</evidence>
<evidence type="ECO:0000313" key="4">
    <source>
        <dbReference type="Proteomes" id="UP001527202"/>
    </source>
</evidence>
<accession>A0A410X0D8</accession>
<dbReference type="AlphaFoldDB" id="A0A410X0D8"/>
<dbReference type="RefSeq" id="WP_042232903.1">
    <property type="nucleotide sequence ID" value="NZ_CP026520.1"/>
</dbReference>
<name>A0A410X0D8_9BACL</name>
<gene>
    <name evidence="1" type="ORF">M5X16_28495</name>
    <name evidence="2" type="ORF">PC41400_21685</name>
</gene>
<dbReference type="KEGG" id="pchi:PC41400_21685"/>
<dbReference type="EMBL" id="JAMDMJ010000054">
    <property type="protein sequence ID" value="MCY9599690.1"/>
    <property type="molecule type" value="Genomic_DNA"/>
</dbReference>
<evidence type="ECO:0000313" key="3">
    <source>
        <dbReference type="Proteomes" id="UP000288943"/>
    </source>
</evidence>
<protein>
    <submittedName>
        <fullName evidence="2">Uncharacterized protein</fullName>
    </submittedName>
</protein>
<dbReference type="Proteomes" id="UP001527202">
    <property type="component" value="Unassembled WGS sequence"/>
</dbReference>